<keyword evidence="4" id="KW-0804">Transcription</keyword>
<feature type="domain" description="HTH lysR-type" evidence="5">
    <location>
        <begin position="1"/>
        <end position="58"/>
    </location>
</feature>
<evidence type="ECO:0000256" key="1">
    <source>
        <dbReference type="ARBA" id="ARBA00009437"/>
    </source>
</evidence>
<evidence type="ECO:0000313" key="6">
    <source>
        <dbReference type="EMBL" id="RDL44489.1"/>
    </source>
</evidence>
<evidence type="ECO:0000256" key="3">
    <source>
        <dbReference type="ARBA" id="ARBA00023125"/>
    </source>
</evidence>
<organism evidence="6 7">
    <name type="scientific">Marinomonas piezotolerans</name>
    <dbReference type="NCBI Taxonomy" id="2213058"/>
    <lineage>
        <taxon>Bacteria</taxon>
        <taxon>Pseudomonadati</taxon>
        <taxon>Pseudomonadota</taxon>
        <taxon>Gammaproteobacteria</taxon>
        <taxon>Oceanospirillales</taxon>
        <taxon>Oceanospirillaceae</taxon>
        <taxon>Marinomonas</taxon>
    </lineage>
</organism>
<evidence type="ECO:0000259" key="5">
    <source>
        <dbReference type="PROSITE" id="PS50931"/>
    </source>
</evidence>
<dbReference type="InterPro" id="IPR036390">
    <property type="entry name" value="WH_DNA-bd_sf"/>
</dbReference>
<evidence type="ECO:0000313" key="7">
    <source>
        <dbReference type="Proteomes" id="UP000254326"/>
    </source>
</evidence>
<dbReference type="Gene3D" id="3.40.190.10">
    <property type="entry name" value="Periplasmic binding protein-like II"/>
    <property type="match status" value="2"/>
</dbReference>
<sequence>MNTRHLKTLLAIHKYKTFSQAAEKVNLTAAAVGQQVVSLEQELRTQLFDRTTRPPTFTPQGLQVIEMASKIIRLEEDTKLSLRGDLITGTLMIGSVRSSAVNVVPGAMVKMRSKYPDLKTNLRIGLSAQLVSDVASGHLDAAIIAEHISIPQHLTWQPFLDEPLWLILPSNMAIRPLKDMLNEYPFIRFKSAVPLANVIDAELSSMGVITNDVAEVDTINALITCVRSGLGITVVPHMFLVESEMTNLVKIEFGTPQLSRKIGIVERINNPRKVIIEELHNHLAEQSGTHGIARAEAKVD</sequence>
<dbReference type="PROSITE" id="PS50931">
    <property type="entry name" value="HTH_LYSR"/>
    <property type="match status" value="1"/>
</dbReference>
<dbReference type="PANTHER" id="PTHR30419">
    <property type="entry name" value="HTH-TYPE TRANSCRIPTIONAL REGULATOR YBHD"/>
    <property type="match status" value="1"/>
</dbReference>
<dbReference type="SUPFAM" id="SSF53850">
    <property type="entry name" value="Periplasmic binding protein-like II"/>
    <property type="match status" value="1"/>
</dbReference>
<dbReference type="Pfam" id="PF00126">
    <property type="entry name" value="HTH_1"/>
    <property type="match status" value="1"/>
</dbReference>
<keyword evidence="7" id="KW-1185">Reference proteome</keyword>
<reference evidence="6 7" key="1">
    <citation type="submission" date="2018-06" db="EMBL/GenBank/DDBJ databases">
        <title>Marinomonas sp. YLB-05 draft genome sequence.</title>
        <authorList>
            <person name="Yu L."/>
            <person name="Tang X."/>
        </authorList>
    </citation>
    <scope>NUCLEOTIDE SEQUENCE [LARGE SCALE GENOMIC DNA]</scope>
    <source>
        <strain evidence="6 7">YLB-05</strain>
    </source>
</reference>
<dbReference type="RefSeq" id="WP_115467752.1">
    <property type="nucleotide sequence ID" value="NZ_QKRA01000003.1"/>
</dbReference>
<dbReference type="InterPro" id="IPR000847">
    <property type="entry name" value="LysR_HTH_N"/>
</dbReference>
<dbReference type="Gene3D" id="1.10.10.10">
    <property type="entry name" value="Winged helix-like DNA-binding domain superfamily/Winged helix DNA-binding domain"/>
    <property type="match status" value="1"/>
</dbReference>
<proteinExistence type="inferred from homology"/>
<dbReference type="AlphaFoldDB" id="A0A370U9M9"/>
<protein>
    <submittedName>
        <fullName evidence="6">LysR family transcriptional regulator</fullName>
    </submittedName>
</protein>
<evidence type="ECO:0000256" key="2">
    <source>
        <dbReference type="ARBA" id="ARBA00023015"/>
    </source>
</evidence>
<dbReference type="InterPro" id="IPR050950">
    <property type="entry name" value="HTH-type_LysR_regulators"/>
</dbReference>
<dbReference type="EMBL" id="QKRA01000003">
    <property type="protein sequence ID" value="RDL44489.1"/>
    <property type="molecule type" value="Genomic_DNA"/>
</dbReference>
<dbReference type="InterPro" id="IPR036388">
    <property type="entry name" value="WH-like_DNA-bd_sf"/>
</dbReference>
<dbReference type="GO" id="GO:0003700">
    <property type="term" value="F:DNA-binding transcription factor activity"/>
    <property type="evidence" value="ECO:0007669"/>
    <property type="project" value="InterPro"/>
</dbReference>
<comment type="similarity">
    <text evidence="1">Belongs to the LysR transcriptional regulatory family.</text>
</comment>
<dbReference type="InterPro" id="IPR005119">
    <property type="entry name" value="LysR_subst-bd"/>
</dbReference>
<evidence type="ECO:0000256" key="4">
    <source>
        <dbReference type="ARBA" id="ARBA00023163"/>
    </source>
</evidence>
<dbReference type="GO" id="GO:0005829">
    <property type="term" value="C:cytosol"/>
    <property type="evidence" value="ECO:0007669"/>
    <property type="project" value="TreeGrafter"/>
</dbReference>
<dbReference type="GO" id="GO:0003677">
    <property type="term" value="F:DNA binding"/>
    <property type="evidence" value="ECO:0007669"/>
    <property type="project" value="UniProtKB-KW"/>
</dbReference>
<dbReference type="Proteomes" id="UP000254326">
    <property type="component" value="Unassembled WGS sequence"/>
</dbReference>
<dbReference type="OrthoDB" id="6654833at2"/>
<dbReference type="SUPFAM" id="SSF46785">
    <property type="entry name" value="Winged helix' DNA-binding domain"/>
    <property type="match status" value="1"/>
</dbReference>
<keyword evidence="2" id="KW-0805">Transcription regulation</keyword>
<dbReference type="Pfam" id="PF03466">
    <property type="entry name" value="LysR_substrate"/>
    <property type="match status" value="1"/>
</dbReference>
<accession>A0A370U9M9</accession>
<comment type="caution">
    <text evidence="6">The sequence shown here is derived from an EMBL/GenBank/DDBJ whole genome shotgun (WGS) entry which is preliminary data.</text>
</comment>
<name>A0A370U9M9_9GAMM</name>
<gene>
    <name evidence="6" type="ORF">DN730_08825</name>
</gene>
<keyword evidence="3" id="KW-0238">DNA-binding</keyword>